<accession>A0A514CY91</accession>
<proteinExistence type="predicted"/>
<reference evidence="1 2" key="1">
    <citation type="submission" date="2017-11" db="EMBL/GenBank/DDBJ databases">
        <title>Genomic and ecogenomic characterisation of Proteus mirabilis bacteriophage to support development of cocktails for phage therapy.</title>
        <authorList>
            <person name="Alves D.R."/>
            <person name="Nzakizwanayo J."/>
            <person name="Dedi C."/>
            <person name="Olympiou C."/>
            <person name="Hanin A."/>
            <person name="Kot W."/>
            <person name="Hansen L."/>
            <person name="Gahan C."/>
            <person name="Schellenberge P."/>
            <person name="Ogilvie L.A."/>
            <person name="Jones B.V."/>
        </authorList>
    </citation>
    <scope>NUCLEOTIDE SEQUENCE [LARGE SCALE GENOMIC DNA]</scope>
</reference>
<sequence>MNNVLTRKLLKHFKHVVWDFTGEREERTDKVIKYLQNRLNRHLVKGTNAVNLTFIQALKSGYIRQAIDKWWVIDVCGCKKRTVQEALSILNEHLNKQSN</sequence>
<dbReference type="Proteomes" id="UP000318442">
    <property type="component" value="Segment"/>
</dbReference>
<organism evidence="1 2">
    <name type="scientific">Proteus phage vB_PmiP_RS8pmA</name>
    <dbReference type="NCBI Taxonomy" id="2250314"/>
    <lineage>
        <taxon>Viruses</taxon>
        <taxon>Duplodnaviria</taxon>
        <taxon>Heunggongvirae</taxon>
        <taxon>Uroviricota</taxon>
        <taxon>Caudoviricetes</taxon>
        <taxon>Autographivirales</taxon>
        <taxon>Autoscriptoviridae</taxon>
        <taxon>Slopekvirinae</taxon>
        <taxon>Novosibovirus</taxon>
        <taxon>Novosibovirus RS8pmA</taxon>
    </lineage>
</organism>
<protein>
    <submittedName>
        <fullName evidence="1">Uncharacterized protein</fullName>
    </submittedName>
</protein>
<keyword evidence="2" id="KW-1185">Reference proteome</keyword>
<evidence type="ECO:0000313" key="2">
    <source>
        <dbReference type="Proteomes" id="UP000318442"/>
    </source>
</evidence>
<dbReference type="EMBL" id="MG575419">
    <property type="protein sequence ID" value="QDH85457.1"/>
    <property type="molecule type" value="Genomic_DNA"/>
</dbReference>
<evidence type="ECO:0000313" key="1">
    <source>
        <dbReference type="EMBL" id="QDH85457.1"/>
    </source>
</evidence>
<name>A0A514CY91_9CAUD</name>